<evidence type="ECO:0000313" key="1">
    <source>
        <dbReference type="EnsemblProtists" id="EOD25056"/>
    </source>
</evidence>
<evidence type="ECO:0008006" key="3">
    <source>
        <dbReference type="Google" id="ProtNLM"/>
    </source>
</evidence>
<accession>A0A0D3JNH1</accession>
<keyword evidence="2" id="KW-1185">Reference proteome</keyword>
<proteinExistence type="predicted"/>
<reference evidence="1" key="2">
    <citation type="submission" date="2024-10" db="UniProtKB">
        <authorList>
            <consortium name="EnsemblProtists"/>
        </authorList>
    </citation>
    <scope>IDENTIFICATION</scope>
</reference>
<dbReference type="HOGENOM" id="CLU_2781219_0_0_1"/>
<dbReference type="PaxDb" id="2903-EOD25056"/>
<dbReference type="EnsemblProtists" id="EOD25056">
    <property type="protein sequence ID" value="EOD25056"/>
    <property type="gene ID" value="EMIHUDRAFT_206118"/>
</dbReference>
<sequence>MLACGAFGADCSICMCPHDASDAVRVLPCRFSRSDACPNCKSSVCLEADGGDDGEGDAALAAGVGLRGE</sequence>
<organism evidence="1 2">
    <name type="scientific">Emiliania huxleyi (strain CCMP1516)</name>
    <dbReference type="NCBI Taxonomy" id="280463"/>
    <lineage>
        <taxon>Eukaryota</taxon>
        <taxon>Haptista</taxon>
        <taxon>Haptophyta</taxon>
        <taxon>Prymnesiophyceae</taxon>
        <taxon>Isochrysidales</taxon>
        <taxon>Noelaerhabdaceae</taxon>
        <taxon>Emiliania</taxon>
    </lineage>
</organism>
<dbReference type="KEGG" id="ehx:EMIHUDRAFT_206118"/>
<dbReference type="Proteomes" id="UP000013827">
    <property type="component" value="Unassembled WGS sequence"/>
</dbReference>
<dbReference type="RefSeq" id="XP_005777485.1">
    <property type="nucleotide sequence ID" value="XM_005777428.1"/>
</dbReference>
<reference evidence="2" key="1">
    <citation type="journal article" date="2013" name="Nature">
        <title>Pan genome of the phytoplankton Emiliania underpins its global distribution.</title>
        <authorList>
            <person name="Read B.A."/>
            <person name="Kegel J."/>
            <person name="Klute M.J."/>
            <person name="Kuo A."/>
            <person name="Lefebvre S.C."/>
            <person name="Maumus F."/>
            <person name="Mayer C."/>
            <person name="Miller J."/>
            <person name="Monier A."/>
            <person name="Salamov A."/>
            <person name="Young J."/>
            <person name="Aguilar M."/>
            <person name="Claverie J.M."/>
            <person name="Frickenhaus S."/>
            <person name="Gonzalez K."/>
            <person name="Herman E.K."/>
            <person name="Lin Y.C."/>
            <person name="Napier J."/>
            <person name="Ogata H."/>
            <person name="Sarno A.F."/>
            <person name="Shmutz J."/>
            <person name="Schroeder D."/>
            <person name="de Vargas C."/>
            <person name="Verret F."/>
            <person name="von Dassow P."/>
            <person name="Valentin K."/>
            <person name="Van de Peer Y."/>
            <person name="Wheeler G."/>
            <person name="Dacks J.B."/>
            <person name="Delwiche C.F."/>
            <person name="Dyhrman S.T."/>
            <person name="Glockner G."/>
            <person name="John U."/>
            <person name="Richards T."/>
            <person name="Worden A.Z."/>
            <person name="Zhang X."/>
            <person name="Grigoriev I.V."/>
            <person name="Allen A.E."/>
            <person name="Bidle K."/>
            <person name="Borodovsky M."/>
            <person name="Bowler C."/>
            <person name="Brownlee C."/>
            <person name="Cock J.M."/>
            <person name="Elias M."/>
            <person name="Gladyshev V.N."/>
            <person name="Groth M."/>
            <person name="Guda C."/>
            <person name="Hadaegh A."/>
            <person name="Iglesias-Rodriguez M.D."/>
            <person name="Jenkins J."/>
            <person name="Jones B.M."/>
            <person name="Lawson T."/>
            <person name="Leese F."/>
            <person name="Lindquist E."/>
            <person name="Lobanov A."/>
            <person name="Lomsadze A."/>
            <person name="Malik S.B."/>
            <person name="Marsh M.E."/>
            <person name="Mackinder L."/>
            <person name="Mock T."/>
            <person name="Mueller-Roeber B."/>
            <person name="Pagarete A."/>
            <person name="Parker M."/>
            <person name="Probert I."/>
            <person name="Quesneville H."/>
            <person name="Raines C."/>
            <person name="Rensing S.A."/>
            <person name="Riano-Pachon D.M."/>
            <person name="Richier S."/>
            <person name="Rokitta S."/>
            <person name="Shiraiwa Y."/>
            <person name="Soanes D.M."/>
            <person name="van der Giezen M."/>
            <person name="Wahlund T.M."/>
            <person name="Williams B."/>
            <person name="Wilson W."/>
            <person name="Wolfe G."/>
            <person name="Wurch L.L."/>
        </authorList>
    </citation>
    <scope>NUCLEOTIDE SEQUENCE</scope>
</reference>
<dbReference type="SUPFAM" id="SSF57850">
    <property type="entry name" value="RING/U-box"/>
    <property type="match status" value="1"/>
</dbReference>
<name>A0A0D3JNH1_EMIH1</name>
<protein>
    <recommendedName>
        <fullName evidence="3">RING-type domain-containing protein</fullName>
    </recommendedName>
</protein>
<dbReference type="AlphaFoldDB" id="A0A0D3JNH1"/>
<evidence type="ECO:0000313" key="2">
    <source>
        <dbReference type="Proteomes" id="UP000013827"/>
    </source>
</evidence>
<dbReference type="GeneID" id="17270602"/>